<proteinExistence type="predicted"/>
<evidence type="ECO:0000313" key="2">
    <source>
        <dbReference type="EMBL" id="MFD0863104.1"/>
    </source>
</evidence>
<feature type="compositionally biased region" description="Gly residues" evidence="1">
    <location>
        <begin position="82"/>
        <end position="96"/>
    </location>
</feature>
<evidence type="ECO:0000256" key="1">
    <source>
        <dbReference type="SAM" id="MobiDB-lite"/>
    </source>
</evidence>
<comment type="caution">
    <text evidence="2">The sequence shown here is derived from an EMBL/GenBank/DDBJ whole genome shotgun (WGS) entry which is preliminary data.</text>
</comment>
<accession>A0ABW3D1U8</accession>
<dbReference type="RefSeq" id="WP_386408843.1">
    <property type="nucleotide sequence ID" value="NZ_JBHTJH010000017.1"/>
</dbReference>
<dbReference type="Proteomes" id="UP001596978">
    <property type="component" value="Unassembled WGS sequence"/>
</dbReference>
<organism evidence="2 3">
    <name type="scientific">Sungkyunkwania multivorans</name>
    <dbReference type="NCBI Taxonomy" id="1173618"/>
    <lineage>
        <taxon>Bacteria</taxon>
        <taxon>Pseudomonadati</taxon>
        <taxon>Bacteroidota</taxon>
        <taxon>Flavobacteriia</taxon>
        <taxon>Flavobacteriales</taxon>
        <taxon>Flavobacteriaceae</taxon>
        <taxon>Sungkyunkwania</taxon>
    </lineage>
</organism>
<dbReference type="EMBL" id="JBHTJH010000017">
    <property type="protein sequence ID" value="MFD0863104.1"/>
    <property type="molecule type" value="Genomic_DNA"/>
</dbReference>
<keyword evidence="3" id="KW-1185">Reference proteome</keyword>
<gene>
    <name evidence="2" type="ORF">ACFQ1M_12890</name>
</gene>
<reference evidence="3" key="1">
    <citation type="journal article" date="2019" name="Int. J. Syst. Evol. Microbiol.">
        <title>The Global Catalogue of Microorganisms (GCM) 10K type strain sequencing project: providing services to taxonomists for standard genome sequencing and annotation.</title>
        <authorList>
            <consortium name="The Broad Institute Genomics Platform"/>
            <consortium name="The Broad Institute Genome Sequencing Center for Infectious Disease"/>
            <person name="Wu L."/>
            <person name="Ma J."/>
        </authorList>
    </citation>
    <scope>NUCLEOTIDE SEQUENCE [LARGE SCALE GENOMIC DNA]</scope>
    <source>
        <strain evidence="3">CCUG 62952</strain>
    </source>
</reference>
<evidence type="ECO:0000313" key="3">
    <source>
        <dbReference type="Proteomes" id="UP001596978"/>
    </source>
</evidence>
<feature type="region of interest" description="Disordered" evidence="1">
    <location>
        <begin position="71"/>
        <end position="101"/>
    </location>
</feature>
<name>A0ABW3D1U8_9FLAO</name>
<feature type="compositionally biased region" description="Low complexity" evidence="1">
    <location>
        <begin position="71"/>
        <end position="81"/>
    </location>
</feature>
<sequence length="190" mass="19934">MEIYDGDGQRIAVANMSEGELVNEGSASGQTGRNAGCTVIDVQYAGLEQNGIFYIYEVTYIYDCEDVNNNGGPSGGDNNSEGPGGPGGGSGFGGSGAQPIDTVPQGTNLEEIIIDADFALVYPCQSNLVGEANQIESPINQGIKDNFGLSGSINLIYDIEFTDASDNFAAYTEIVLNPDNSYYIKVNLGS</sequence>
<protein>
    <submittedName>
        <fullName evidence="2">Uncharacterized protein</fullName>
    </submittedName>
</protein>